<dbReference type="eggNOG" id="COG1284">
    <property type="taxonomic scope" value="Bacteria"/>
</dbReference>
<dbReference type="KEGG" id="cpat:CLPA_c27860"/>
<evidence type="ECO:0000256" key="1">
    <source>
        <dbReference type="ARBA" id="ARBA00004651"/>
    </source>
</evidence>
<reference evidence="8 11" key="1">
    <citation type="journal article" date="2015" name="Genome Announc.">
        <title>Complete Genome Sequence of the Nitrogen-Fixing and Solvent-Producing Clostridium pasteurianum DSM 525.</title>
        <authorList>
            <person name="Poehlein A."/>
            <person name="Grosse-Honebrink A."/>
            <person name="Zhang Y."/>
            <person name="Minton N.P."/>
            <person name="Daniel R."/>
        </authorList>
    </citation>
    <scope>NUCLEOTIDE SEQUENCE [LARGE SCALE GENOMIC DNA]</scope>
    <source>
        <strain evidence="8">DSM 525</strain>
        <strain evidence="11">DSM 525 / ATCC 6013</strain>
    </source>
</reference>
<feature type="transmembrane region" description="Helical" evidence="6">
    <location>
        <begin position="7"/>
        <end position="25"/>
    </location>
</feature>
<sequence length="283" mass="30831">MKKLKEYVIITIGSLIVALSIKLFLEPSKIAAGGVMGIAIILNEVFPMLSVGLLMTLLNSALFILAFSAIGGKFGAKTIYSSLGLSGMVWIMDHFFTFGTITNNVLLATLFGTLLSGIGMGIVFNQNASTGGTDIIAKILNKFFHIDIGKSLLIVDLVITFFAGATLGADLGMFSLLSVIIQGFIIDMVIEGFNRCKQIMIISRENEKISKYIIEKLNRGCTIFNGKGGYTGNDTFILYTVLSRNEFIKLRNYIKEVDDKAFISVSDAREVLGNGFNNIISED</sequence>
<dbReference type="GO" id="GO:0005886">
    <property type="term" value="C:plasma membrane"/>
    <property type="evidence" value="ECO:0007669"/>
    <property type="project" value="UniProtKB-SubCell"/>
</dbReference>
<dbReference type="InterPro" id="IPR019264">
    <property type="entry name" value="DUF2179"/>
</dbReference>
<dbReference type="InterPro" id="IPR015867">
    <property type="entry name" value="N-reg_PII/ATP_PRibTrfase_C"/>
</dbReference>
<dbReference type="PANTHER" id="PTHR33545">
    <property type="entry name" value="UPF0750 MEMBRANE PROTEIN YITT-RELATED"/>
    <property type="match status" value="1"/>
</dbReference>
<gene>
    <name evidence="8" type="ORF">CLPA_c27860</name>
    <name evidence="9" type="ORF">CP6013_00398</name>
</gene>
<protein>
    <recommendedName>
        <fullName evidence="7">DUF2179 domain-containing protein</fullName>
    </recommendedName>
</protein>
<evidence type="ECO:0000313" key="8">
    <source>
        <dbReference type="EMBL" id="AJA52841.1"/>
    </source>
</evidence>
<feature type="transmembrane region" description="Helical" evidence="6">
    <location>
        <begin position="105"/>
        <end position="124"/>
    </location>
</feature>
<feature type="transmembrane region" description="Helical" evidence="6">
    <location>
        <begin position="45"/>
        <end position="67"/>
    </location>
</feature>
<evidence type="ECO:0000256" key="2">
    <source>
        <dbReference type="ARBA" id="ARBA00022475"/>
    </source>
</evidence>
<keyword evidence="3 6" id="KW-0812">Transmembrane</keyword>
<proteinExistence type="predicted"/>
<keyword evidence="4 6" id="KW-1133">Transmembrane helix</keyword>
<reference evidence="9" key="2">
    <citation type="submission" date="2015-10" db="EMBL/GenBank/DDBJ databases">
        <title>Improved Draft Genome Sequence of Clostridium pasteurianum Strain ATCC 6013 (DSM 525) Using a Hybrid Next-Generation Sequencing Approach.</title>
        <authorList>
            <person name="Pyne M.E."/>
            <person name="Utturkar S.M."/>
            <person name="Brown S.D."/>
            <person name="Moo-Young M."/>
            <person name="Chung D.A."/>
            <person name="Chou P.C."/>
        </authorList>
    </citation>
    <scope>NUCLEOTIDE SEQUENCE</scope>
    <source>
        <strain evidence="9">ATCC 6013</strain>
    </source>
</reference>
<organism evidence="8 11">
    <name type="scientific">Clostridium pasteurianum DSM 525 = ATCC 6013</name>
    <dbReference type="NCBI Taxonomy" id="1262449"/>
    <lineage>
        <taxon>Bacteria</taxon>
        <taxon>Bacillati</taxon>
        <taxon>Bacillota</taxon>
        <taxon>Clostridia</taxon>
        <taxon>Eubacteriales</taxon>
        <taxon>Clostridiaceae</taxon>
        <taxon>Clostridium</taxon>
    </lineage>
</organism>
<dbReference type="AlphaFoldDB" id="A0A0H3J9N3"/>
<dbReference type="Pfam" id="PF02588">
    <property type="entry name" value="YitT_membrane"/>
    <property type="match status" value="1"/>
</dbReference>
<dbReference type="PANTHER" id="PTHR33545:SF9">
    <property type="entry name" value="UPF0750 MEMBRANE PROTEIN YITE"/>
    <property type="match status" value="1"/>
</dbReference>
<evidence type="ECO:0000259" key="7">
    <source>
        <dbReference type="Pfam" id="PF10035"/>
    </source>
</evidence>
<dbReference type="Proteomes" id="UP000028042">
    <property type="component" value="Unassembled WGS sequence"/>
</dbReference>
<dbReference type="Proteomes" id="UP000030905">
    <property type="component" value="Chromosome"/>
</dbReference>
<dbReference type="KEGG" id="cpae:CPAST_c27860"/>
<feature type="transmembrane region" description="Helical" evidence="6">
    <location>
        <begin position="79"/>
        <end position="99"/>
    </location>
</feature>
<keyword evidence="11" id="KW-1185">Reference proteome</keyword>
<evidence type="ECO:0000256" key="6">
    <source>
        <dbReference type="SAM" id="Phobius"/>
    </source>
</evidence>
<evidence type="ECO:0000256" key="5">
    <source>
        <dbReference type="ARBA" id="ARBA00023136"/>
    </source>
</evidence>
<feature type="transmembrane region" description="Helical" evidence="6">
    <location>
        <begin position="171"/>
        <end position="190"/>
    </location>
</feature>
<dbReference type="Gene3D" id="3.30.70.120">
    <property type="match status" value="1"/>
</dbReference>
<evidence type="ECO:0000256" key="3">
    <source>
        <dbReference type="ARBA" id="ARBA00022692"/>
    </source>
</evidence>
<dbReference type="Pfam" id="PF10035">
    <property type="entry name" value="DUF2179"/>
    <property type="match status" value="1"/>
</dbReference>
<dbReference type="PATRIC" id="fig|1262449.3.peg.1233"/>
<feature type="transmembrane region" description="Helical" evidence="6">
    <location>
        <begin position="144"/>
        <end position="165"/>
    </location>
</feature>
<dbReference type="GeneID" id="93074909"/>
<dbReference type="CDD" id="cd16380">
    <property type="entry name" value="YitT_C"/>
    <property type="match status" value="1"/>
</dbReference>
<keyword evidence="2" id="KW-1003">Cell membrane</keyword>
<feature type="domain" description="DUF2179" evidence="7">
    <location>
        <begin position="219"/>
        <end position="273"/>
    </location>
</feature>
<dbReference type="InterPro" id="IPR003740">
    <property type="entry name" value="YitT"/>
</dbReference>
<dbReference type="EMBL" id="JPGY02000001">
    <property type="protein sequence ID" value="KRU11151.1"/>
    <property type="molecule type" value="Genomic_DNA"/>
</dbReference>
<dbReference type="InterPro" id="IPR051461">
    <property type="entry name" value="UPF0750_membrane"/>
</dbReference>
<evidence type="ECO:0000256" key="4">
    <source>
        <dbReference type="ARBA" id="ARBA00022989"/>
    </source>
</evidence>
<name>A0A0H3J9N3_CLOPA</name>
<comment type="subcellular location">
    <subcellularLocation>
        <location evidence="1">Cell membrane</location>
        <topology evidence="1">Multi-pass membrane protein</topology>
    </subcellularLocation>
</comment>
<evidence type="ECO:0000313" key="10">
    <source>
        <dbReference type="Proteomes" id="UP000028042"/>
    </source>
</evidence>
<evidence type="ECO:0000313" key="11">
    <source>
        <dbReference type="Proteomes" id="UP000030905"/>
    </source>
</evidence>
<accession>A0A0H3J9N3</accession>
<dbReference type="EMBL" id="CP009268">
    <property type="protein sequence ID" value="AJA52841.1"/>
    <property type="molecule type" value="Genomic_DNA"/>
</dbReference>
<dbReference type="PIRSF" id="PIRSF006483">
    <property type="entry name" value="Membrane_protein_YitT"/>
    <property type="match status" value="1"/>
</dbReference>
<evidence type="ECO:0000313" key="9">
    <source>
        <dbReference type="EMBL" id="KRU11151.1"/>
    </source>
</evidence>
<keyword evidence="5 6" id="KW-0472">Membrane</keyword>
<reference evidence="9 10" key="3">
    <citation type="journal article" name="Genome Announc.">
        <title>Improved Draft Genome Sequence of Clostridium pasteurianum Strain ATCC 6013 (DSM 525) Using a Hybrid Next-Generation Sequencing Approach.</title>
        <authorList>
            <person name="Pyne M.E."/>
            <person name="Utturkar S."/>
            <person name="Brown S.D."/>
            <person name="Moo-Young M."/>
            <person name="Chung D.A."/>
            <person name="Chou C.P."/>
        </authorList>
    </citation>
    <scope>NUCLEOTIDE SEQUENCE [LARGE SCALE GENOMIC DNA]</scope>
    <source>
        <strain evidence="9 10">ATCC 6013</strain>
    </source>
</reference>
<dbReference type="RefSeq" id="WP_003442915.1">
    <property type="nucleotide sequence ID" value="NZ_ANZB01000003.1"/>
</dbReference>